<reference evidence="2 3" key="1">
    <citation type="submission" date="2023-02" db="EMBL/GenBank/DDBJ databases">
        <title>LHISI_Scaffold_Assembly.</title>
        <authorList>
            <person name="Stuart O.P."/>
            <person name="Cleave R."/>
            <person name="Magrath M.J.L."/>
            <person name="Mikheyev A.S."/>
        </authorList>
    </citation>
    <scope>NUCLEOTIDE SEQUENCE [LARGE SCALE GENOMIC DNA]</scope>
    <source>
        <strain evidence="2">Daus_M_001</strain>
        <tissue evidence="2">Leg muscle</tissue>
    </source>
</reference>
<feature type="region of interest" description="Disordered" evidence="1">
    <location>
        <begin position="694"/>
        <end position="777"/>
    </location>
</feature>
<dbReference type="EMBL" id="JARBHB010000010">
    <property type="protein sequence ID" value="KAJ8873722.1"/>
    <property type="molecule type" value="Genomic_DNA"/>
</dbReference>
<feature type="region of interest" description="Disordered" evidence="1">
    <location>
        <begin position="808"/>
        <end position="834"/>
    </location>
</feature>
<evidence type="ECO:0000313" key="3">
    <source>
        <dbReference type="Proteomes" id="UP001159363"/>
    </source>
</evidence>
<feature type="compositionally biased region" description="Polar residues" evidence="1">
    <location>
        <begin position="552"/>
        <end position="567"/>
    </location>
</feature>
<feature type="region of interest" description="Disordered" evidence="1">
    <location>
        <begin position="1077"/>
        <end position="1099"/>
    </location>
</feature>
<protein>
    <submittedName>
        <fullName evidence="2">Uncharacterized protein</fullName>
    </submittedName>
</protein>
<feature type="compositionally biased region" description="Basic and acidic residues" evidence="1">
    <location>
        <begin position="368"/>
        <end position="384"/>
    </location>
</feature>
<feature type="region of interest" description="Disordered" evidence="1">
    <location>
        <begin position="902"/>
        <end position="944"/>
    </location>
</feature>
<proteinExistence type="predicted"/>
<accession>A0ABQ9GNV8</accession>
<feature type="compositionally biased region" description="Low complexity" evidence="1">
    <location>
        <begin position="755"/>
        <end position="766"/>
    </location>
</feature>
<feature type="region of interest" description="Disordered" evidence="1">
    <location>
        <begin position="404"/>
        <end position="423"/>
    </location>
</feature>
<feature type="compositionally biased region" description="Low complexity" evidence="1">
    <location>
        <begin position="810"/>
        <end position="821"/>
    </location>
</feature>
<keyword evidence="3" id="KW-1185">Reference proteome</keyword>
<sequence length="1210" mass="132135">MVPILGNGPDAMGLWHGWWNVPISPHTLRIPIVEQYEERIIEACICFCREYDAEHAAHIPTNMTLIIQEGFVVLDMLWWVIALLSLVATAAAMWHTSSNSIIGADNGSIPLTVSSGESLFQEHSTLLNSTSFRGSGSKYIHNKVGGNDLSGVTTFSRGVLHDTEFNISPANVFPNSDSSSTPAGSMPDYPLYITNEDDVFEEAVNRTTSVNGHATTKRDISSMLNSSTDITASSKEVVYHSDKNKIFQSMEPEPVVPKKVDSEVLSHNFSADSSYADAIYTKSIYSAFDLNSAAIGSPYSHDNLVKRKKFSSEASEDYDNVATVTNIGQINSNETYESLSILSEIYNHSEFSDDRHLHSVSDVTDYREKLPQDSDTHPKAHSNTEYRTSGSVAEEVQKDTLGIQILPSNSPDVDDSTSAELDNNQGHLQNTFLRKYVPNNIGIQSSKSSISDINIDNFSLKVLNTLVALLSGRHQISDNDSNQDSSDSHEVQLKMTRFTENKTSQAAEVNSGKQTHSIFIPDYADSNSASESESTESQSIETPSSGGKTGQKIDNSASNSESKTSQSIGASFYDHETEQLIDCNSGLQSESISSQLIGPSSPDHETGQNIYNSIDSYSETTTSQSMGTLSFCYETDKQIDSNIASHSESAESQSLAISYSHETSPQIDSICESYPETAASQLLGASSSSQYVDSSSVSLSENTESQSMGRSSSGHETGQQIESNAASNSESVALQSTETSSYGQDIIQKTDRISTSHSESMESQSMGKSHSGHENGQQIFSNSALHSGSTESQSMKSFSSGHEIGRQTYSTSASNSESMASQPMEKFSSGQKTGQLTIGSFDDLDKTAWTRSRYDKTSYSDGLKSGLSKAQTLYSGSPNQDYLAGFIDSYIPLHFATQDSGYSETPFPNKLSRRFRSSNDGSTGGQEFGLPDLPGYMTGSSSGQSYSRNYSTVESLLNQGSDTYVQEEHQFSGRSSPVSGLPSDSLSSELLDSSHSLGKKLKMSLEAQNPLNFAGNEEFRKSDRFGLARFKALKEYLSFSSRVPGHVFGTTSDFRPSQLYHPDFDLTSYLNEPHYTSSPLVHRTAPSTRRKTSGTPGDFEHIEYGVSGTHSRVSTLSSGKSFPRIPGSYTNLDTGVYRAYDPQFKAKSYTSYLPSFDILLPSAGREIKTTYPRVVTSPEIIQKQAGGARQHSYSTKTTRANREEDVEYEH</sequence>
<feature type="region of interest" description="Disordered" evidence="1">
    <location>
        <begin position="368"/>
        <end position="394"/>
    </location>
</feature>
<feature type="compositionally biased region" description="Low complexity" evidence="1">
    <location>
        <begin position="722"/>
        <end position="731"/>
    </location>
</feature>
<feature type="compositionally biased region" description="Low complexity" evidence="1">
    <location>
        <begin position="975"/>
        <end position="990"/>
    </location>
</feature>
<evidence type="ECO:0000256" key="1">
    <source>
        <dbReference type="SAM" id="MobiDB-lite"/>
    </source>
</evidence>
<feature type="compositionally biased region" description="Polar residues" evidence="1">
    <location>
        <begin position="732"/>
        <end position="743"/>
    </location>
</feature>
<feature type="compositionally biased region" description="Polar residues" evidence="1">
    <location>
        <begin position="708"/>
        <end position="721"/>
    </location>
</feature>
<feature type="region of interest" description="Disordered" evidence="1">
    <location>
        <begin position="591"/>
        <end position="610"/>
    </location>
</feature>
<feature type="compositionally biased region" description="Low complexity" evidence="1">
    <location>
        <begin position="935"/>
        <end position="944"/>
    </location>
</feature>
<evidence type="ECO:0000313" key="2">
    <source>
        <dbReference type="EMBL" id="KAJ8873722.1"/>
    </source>
</evidence>
<organism evidence="2 3">
    <name type="scientific">Dryococelus australis</name>
    <dbReference type="NCBI Taxonomy" id="614101"/>
    <lineage>
        <taxon>Eukaryota</taxon>
        <taxon>Metazoa</taxon>
        <taxon>Ecdysozoa</taxon>
        <taxon>Arthropoda</taxon>
        <taxon>Hexapoda</taxon>
        <taxon>Insecta</taxon>
        <taxon>Pterygota</taxon>
        <taxon>Neoptera</taxon>
        <taxon>Polyneoptera</taxon>
        <taxon>Phasmatodea</taxon>
        <taxon>Verophasmatodea</taxon>
        <taxon>Anareolatae</taxon>
        <taxon>Phasmatidae</taxon>
        <taxon>Eurycanthinae</taxon>
        <taxon>Dryococelus</taxon>
    </lineage>
</organism>
<dbReference type="Proteomes" id="UP001159363">
    <property type="component" value="Chromosome 9"/>
</dbReference>
<gene>
    <name evidence="2" type="ORF">PR048_024556</name>
</gene>
<comment type="caution">
    <text evidence="2">The sequence shown here is derived from an EMBL/GenBank/DDBJ whole genome shotgun (WGS) entry which is preliminary data.</text>
</comment>
<feature type="compositionally biased region" description="Low complexity" evidence="1">
    <location>
        <begin position="526"/>
        <end position="545"/>
    </location>
</feature>
<feature type="region of interest" description="Disordered" evidence="1">
    <location>
        <begin position="1182"/>
        <end position="1210"/>
    </location>
</feature>
<feature type="region of interest" description="Disordered" evidence="1">
    <location>
        <begin position="966"/>
        <end position="990"/>
    </location>
</feature>
<feature type="compositionally biased region" description="Low complexity" evidence="1">
    <location>
        <begin position="694"/>
        <end position="707"/>
    </location>
</feature>
<feature type="region of interest" description="Disordered" evidence="1">
    <location>
        <begin position="524"/>
        <end position="567"/>
    </location>
</feature>
<name>A0ABQ9GNV8_9NEOP</name>